<keyword evidence="6" id="KW-0235">DNA replication</keyword>
<evidence type="ECO:0000256" key="3">
    <source>
        <dbReference type="ARBA" id="ARBA00012275"/>
    </source>
</evidence>
<evidence type="ECO:0000259" key="12">
    <source>
        <dbReference type="Pfam" id="PF02867"/>
    </source>
</evidence>
<dbReference type="Gene3D" id="3.90.1390.10">
    <property type="entry name" value="b-12 dependent (class ii) ribonucleotide reductase, chain A, domain 3"/>
    <property type="match status" value="1"/>
</dbReference>
<dbReference type="Pfam" id="PF02867">
    <property type="entry name" value="Ribonuc_red_lgC"/>
    <property type="match status" value="2"/>
</dbReference>
<dbReference type="GO" id="GO:0008998">
    <property type="term" value="F:ribonucleoside-triphosphate reductase (thioredoxin) activity"/>
    <property type="evidence" value="ECO:0007669"/>
    <property type="project" value="UniProtKB-EC"/>
</dbReference>
<dbReference type="NCBIfam" id="TIGR02505">
    <property type="entry name" value="RTPR"/>
    <property type="match status" value="1"/>
</dbReference>
<dbReference type="GO" id="GO:0004748">
    <property type="term" value="F:ribonucleoside-diphosphate reductase activity, thioredoxin disulfide as acceptor"/>
    <property type="evidence" value="ECO:0007669"/>
    <property type="project" value="InterPro"/>
</dbReference>
<evidence type="ECO:0000313" key="16">
    <source>
        <dbReference type="Proteomes" id="UP000184388"/>
    </source>
</evidence>
<dbReference type="EC" id="1.17.4.2" evidence="3"/>
<dbReference type="GO" id="GO:0031419">
    <property type="term" value="F:cobalamin binding"/>
    <property type="evidence" value="ECO:0007669"/>
    <property type="project" value="UniProtKB-KW"/>
</dbReference>
<dbReference type="PANTHER" id="PTHR43371:SF1">
    <property type="entry name" value="RIBONUCLEOSIDE-DIPHOSPHATE REDUCTASE"/>
    <property type="match status" value="1"/>
</dbReference>
<dbReference type="InterPro" id="IPR050862">
    <property type="entry name" value="RdRp_reductase_class-2"/>
</dbReference>
<evidence type="ECO:0000256" key="11">
    <source>
        <dbReference type="ARBA" id="ARBA00048987"/>
    </source>
</evidence>
<keyword evidence="7" id="KW-0560">Oxidoreductase</keyword>
<dbReference type="Proteomes" id="UP000184388">
    <property type="component" value="Unassembled WGS sequence"/>
</dbReference>
<evidence type="ECO:0000259" key="14">
    <source>
        <dbReference type="Pfam" id="PF21995"/>
    </source>
</evidence>
<dbReference type="EMBL" id="FRBK01000026">
    <property type="protein sequence ID" value="SHN24259.1"/>
    <property type="molecule type" value="Genomic_DNA"/>
</dbReference>
<feature type="domain" description="B12-dependent ribonucleotide reductase insertion" evidence="14">
    <location>
        <begin position="137"/>
        <end position="231"/>
    </location>
</feature>
<evidence type="ECO:0000256" key="8">
    <source>
        <dbReference type="ARBA" id="ARBA00023157"/>
    </source>
</evidence>
<proteinExistence type="inferred from homology"/>
<dbReference type="InterPro" id="IPR054158">
    <property type="entry name" value="RNR-II_ins_dom"/>
</dbReference>
<dbReference type="GO" id="GO:0000166">
    <property type="term" value="F:nucleotide binding"/>
    <property type="evidence" value="ECO:0007669"/>
    <property type="project" value="InterPro"/>
</dbReference>
<evidence type="ECO:0000256" key="2">
    <source>
        <dbReference type="ARBA" id="ARBA00005654"/>
    </source>
</evidence>
<dbReference type="Pfam" id="PF17975">
    <property type="entry name" value="RNR_Alpha"/>
    <property type="match status" value="1"/>
</dbReference>
<evidence type="ECO:0000259" key="13">
    <source>
        <dbReference type="Pfam" id="PF17975"/>
    </source>
</evidence>
<keyword evidence="10" id="KW-0170">Cobalt</keyword>
<dbReference type="SUPFAM" id="SSF51998">
    <property type="entry name" value="PFL-like glycyl radical enzymes"/>
    <property type="match status" value="1"/>
</dbReference>
<gene>
    <name evidence="15" type="ORF">SAMN05216268_12682</name>
</gene>
<comment type="similarity">
    <text evidence="2">Belongs to the class II ribonucleoside-triphosphate reductase family.</text>
</comment>
<sequence length="667" mass="74813">MKMTQTGHDVYKRTYARPLPDGSLEDWGQTVERVVRGNTELVDERFIEPGEVEALTKMLTELEIVPAGRHLWASGVPGRQFLYNCHVAPWERGLADHAEFTFMRLMEGGGVGARYGRDAQPAEAVENELEIHLVCAEEHQDHAAMKEAGYLSEEYSHEWPGAYRVADSREGWAEALVDLIETFLRQDVKNRKRVYDLSGVRHAGAPLRTFGGTASGPVPLSKLLVEVARVMNVAAVFKRPVSGLEAMEIDHLIAECVVSGGNRRSARMSMMHWTDPEIHQFINVKKNGGMWTTNLSVITDSAFIADLEADTEARTVFDAVVDAMYVNGEPGFWNEELSNRDEPNLTVATNPCGEQPLPEMGSCTLGHVNLAAFSKPEDEGRLFEAHRLMARYLIRATYGDITYPKQKEVMERDRRIGLGHLGVQWFANLNGLKFSEIPGSWMGPMLRELYEYVEKTAQRYARELRIPVPVKLTTIAPTGSVSKLSGVSEGLHPIYAKWFNRRIRFSAIDPKQVEQLRRYEEQGYHVEDCVYAPYTKVVTIPTEDTLVQEVSRIFGKAGEWAEDIVECADDLSVEEMLAVQAFYQQTFVDSAISFTVNFDPNKVSRDDLRAALLKYMPEIKGTTVLPEGSYAQAPYERITKEEFDQAAAKESGDAVDLDCAQGACPIK</sequence>
<dbReference type="GO" id="GO:0006260">
    <property type="term" value="P:DNA replication"/>
    <property type="evidence" value="ECO:0007669"/>
    <property type="project" value="UniProtKB-KW"/>
</dbReference>
<dbReference type="InterPro" id="IPR013345">
    <property type="entry name" value="RTP_Rdtase_AdoCbl-dep"/>
</dbReference>
<dbReference type="Gene3D" id="3.30.1620.10">
    <property type="entry name" value="b-12 dependent (class ii) ribonucleotide reductase, Chain A, Domain 2"/>
    <property type="match status" value="1"/>
</dbReference>
<feature type="domain" description="Ribonucleotide reductase large subunit C-terminal" evidence="12">
    <location>
        <begin position="472"/>
        <end position="613"/>
    </location>
</feature>
<protein>
    <recommendedName>
        <fullName evidence="4">Adenosylcobalamin-dependent ribonucleoside-triphosphate reductase</fullName>
        <ecNumber evidence="3">1.17.4.2</ecNumber>
    </recommendedName>
</protein>
<dbReference type="Gene3D" id="3.20.70.20">
    <property type="match status" value="1"/>
</dbReference>
<reference evidence="16" key="1">
    <citation type="submission" date="2016-11" db="EMBL/GenBank/DDBJ databases">
        <authorList>
            <person name="Jaros S."/>
            <person name="Januszkiewicz K."/>
            <person name="Wedrychowicz H."/>
        </authorList>
    </citation>
    <scope>NUCLEOTIDE SEQUENCE [LARGE SCALE GENOMIC DNA]</scope>
    <source>
        <strain evidence="16">CGMCC 4.3555</strain>
    </source>
</reference>
<evidence type="ECO:0000256" key="10">
    <source>
        <dbReference type="ARBA" id="ARBA00023285"/>
    </source>
</evidence>
<dbReference type="PANTHER" id="PTHR43371">
    <property type="entry name" value="VITAMIN B12-DEPENDENT RIBONUCLEOTIDE REDUCTASE"/>
    <property type="match status" value="1"/>
</dbReference>
<comment type="cofactor">
    <cofactor evidence="1">
        <name>adenosylcob(III)alamin</name>
        <dbReference type="ChEBI" id="CHEBI:18408"/>
    </cofactor>
</comment>
<evidence type="ECO:0000256" key="6">
    <source>
        <dbReference type="ARBA" id="ARBA00022705"/>
    </source>
</evidence>
<dbReference type="InterPro" id="IPR000788">
    <property type="entry name" value="RNR_lg_C"/>
</dbReference>
<feature type="domain" description="Ribonucleotide reductase alpha-helical" evidence="13">
    <location>
        <begin position="5"/>
        <end position="75"/>
    </location>
</feature>
<dbReference type="RefSeq" id="WP_208622290.1">
    <property type="nucleotide sequence ID" value="NZ_FRBK01000026.1"/>
</dbReference>
<dbReference type="AlphaFoldDB" id="A0A9X8QZK3"/>
<evidence type="ECO:0000256" key="1">
    <source>
        <dbReference type="ARBA" id="ARBA00001922"/>
    </source>
</evidence>
<keyword evidence="8" id="KW-1015">Disulfide bond</keyword>
<evidence type="ECO:0000256" key="9">
    <source>
        <dbReference type="ARBA" id="ARBA00023284"/>
    </source>
</evidence>
<comment type="catalytic activity">
    <reaction evidence="11">
        <text>a 2'-deoxyribonucleoside 5'-triphosphate + [thioredoxin]-disulfide + H2O = a ribonucleoside 5'-triphosphate + [thioredoxin]-dithiol</text>
        <dbReference type="Rhea" id="RHEA:12701"/>
        <dbReference type="Rhea" id="RHEA-COMP:10698"/>
        <dbReference type="Rhea" id="RHEA-COMP:10700"/>
        <dbReference type="ChEBI" id="CHEBI:15377"/>
        <dbReference type="ChEBI" id="CHEBI:29950"/>
        <dbReference type="ChEBI" id="CHEBI:50058"/>
        <dbReference type="ChEBI" id="CHEBI:61557"/>
        <dbReference type="ChEBI" id="CHEBI:61560"/>
        <dbReference type="EC" id="1.17.4.2"/>
    </reaction>
</comment>
<comment type="caution">
    <text evidence="15">The sequence shown here is derived from an EMBL/GenBank/DDBJ whole genome shotgun (WGS) entry which is preliminary data.</text>
</comment>
<dbReference type="Pfam" id="PF21995">
    <property type="entry name" value="RNR-II_ins_dom"/>
    <property type="match status" value="1"/>
</dbReference>
<evidence type="ECO:0000256" key="4">
    <source>
        <dbReference type="ARBA" id="ARBA00021063"/>
    </source>
</evidence>
<organism evidence="15 16">
    <name type="scientific">Streptomyces yunnanensis</name>
    <dbReference type="NCBI Taxonomy" id="156453"/>
    <lineage>
        <taxon>Bacteria</taxon>
        <taxon>Bacillati</taxon>
        <taxon>Actinomycetota</taxon>
        <taxon>Actinomycetes</taxon>
        <taxon>Kitasatosporales</taxon>
        <taxon>Streptomycetaceae</taxon>
        <taxon>Streptomyces</taxon>
    </lineage>
</organism>
<feature type="domain" description="Ribonucleotide reductase large subunit C-terminal" evidence="12">
    <location>
        <begin position="310"/>
        <end position="439"/>
    </location>
</feature>
<evidence type="ECO:0000256" key="5">
    <source>
        <dbReference type="ARBA" id="ARBA00022628"/>
    </source>
</evidence>
<name>A0A9X8QZK3_9ACTN</name>
<keyword evidence="9" id="KW-0676">Redox-active center</keyword>
<accession>A0A9X8QZK3</accession>
<evidence type="ECO:0000256" key="7">
    <source>
        <dbReference type="ARBA" id="ARBA00023002"/>
    </source>
</evidence>
<keyword evidence="5" id="KW-0846">Cobalamin</keyword>
<evidence type="ECO:0000313" key="15">
    <source>
        <dbReference type="EMBL" id="SHN24259.1"/>
    </source>
</evidence>
<dbReference type="InterPro" id="IPR040763">
    <property type="entry name" value="RNR_alpha_hel"/>
</dbReference>